<evidence type="ECO:0000259" key="3">
    <source>
        <dbReference type="Pfam" id="PF12697"/>
    </source>
</evidence>
<organism evidence="4 5">
    <name type="scientific">Aeromonas schubertii</name>
    <dbReference type="NCBI Taxonomy" id="652"/>
    <lineage>
        <taxon>Bacteria</taxon>
        <taxon>Pseudomonadati</taxon>
        <taxon>Pseudomonadota</taxon>
        <taxon>Gammaproteobacteria</taxon>
        <taxon>Aeromonadales</taxon>
        <taxon>Aeromonadaceae</taxon>
        <taxon>Aeromonas</taxon>
    </lineage>
</organism>
<feature type="transmembrane region" description="Helical" evidence="2">
    <location>
        <begin position="139"/>
        <end position="157"/>
    </location>
</feature>
<dbReference type="InterPro" id="IPR050266">
    <property type="entry name" value="AB_hydrolase_sf"/>
</dbReference>
<dbReference type="Proteomes" id="UP000058114">
    <property type="component" value="Chromosome"/>
</dbReference>
<dbReference type="RefSeq" id="WP_060585650.1">
    <property type="nucleotide sequence ID" value="NZ_CP013067.1"/>
</dbReference>
<evidence type="ECO:0000313" key="5">
    <source>
        <dbReference type="Proteomes" id="UP000058114"/>
    </source>
</evidence>
<dbReference type="GO" id="GO:0016020">
    <property type="term" value="C:membrane"/>
    <property type="evidence" value="ECO:0007669"/>
    <property type="project" value="TreeGrafter"/>
</dbReference>
<dbReference type="Gene3D" id="3.40.50.1820">
    <property type="entry name" value="alpha/beta hydrolase"/>
    <property type="match status" value="1"/>
</dbReference>
<dbReference type="PANTHER" id="PTHR43798:SF31">
    <property type="entry name" value="AB HYDROLASE SUPERFAMILY PROTEIN YCLE"/>
    <property type="match status" value="1"/>
</dbReference>
<dbReference type="AlphaFoldDB" id="A0A0S2SKH6"/>
<reference evidence="5" key="1">
    <citation type="submission" date="2015-10" db="EMBL/GenBank/DDBJ databases">
        <title>Complete Genome Sequence of Aeromonas schubertii strain WL1483.</title>
        <authorList>
            <person name="Liu L."/>
        </authorList>
    </citation>
    <scope>NUCLEOTIDE SEQUENCE [LARGE SCALE GENOMIC DNA]</scope>
    <source>
        <strain evidence="5">WL1483</strain>
    </source>
</reference>
<keyword evidence="1 4" id="KW-0378">Hydrolase</keyword>
<dbReference type="PATRIC" id="fig|652.5.peg.1884"/>
<dbReference type="GO" id="GO:0016787">
    <property type="term" value="F:hydrolase activity"/>
    <property type="evidence" value="ECO:0007669"/>
    <property type="project" value="UniProtKB-KW"/>
</dbReference>
<dbReference type="Pfam" id="PF12697">
    <property type="entry name" value="Abhydrolase_6"/>
    <property type="match status" value="1"/>
</dbReference>
<keyword evidence="2" id="KW-0812">Transmembrane</keyword>
<dbReference type="KEGG" id="asr:WL1483_2784"/>
<proteinExistence type="predicted"/>
<dbReference type="InterPro" id="IPR029058">
    <property type="entry name" value="AB_hydrolase_fold"/>
</dbReference>
<keyword evidence="2" id="KW-0472">Membrane</keyword>
<feature type="domain" description="AB hydrolase-1" evidence="3">
    <location>
        <begin position="24"/>
        <end position="250"/>
    </location>
</feature>
<gene>
    <name evidence="4" type="ORF">WL1483_2784</name>
</gene>
<evidence type="ECO:0000256" key="1">
    <source>
        <dbReference type="ARBA" id="ARBA00022801"/>
    </source>
</evidence>
<dbReference type="PRINTS" id="PR00111">
    <property type="entry name" value="ABHYDROLASE"/>
</dbReference>
<name>A0A0S2SKH6_9GAMM</name>
<evidence type="ECO:0000256" key="2">
    <source>
        <dbReference type="SAM" id="Phobius"/>
    </source>
</evidence>
<sequence>MRRKRKESRVKGLYQRSAGEGPLLLFLHGLGSSSLDWQAQIEYFSPHYRCVALDLRGHGLSTLEGPLNPGQLCADVVNWLDEQPGQVVLIGLSLGAMIALEVALARPGRVDGMMLINGFAEFSLDNEADRARFEQRLKWLRWIGMWPLAWWLGLSLFPAPEQRALRHTFRQRFVRNHKRVYRTLLEALPGWSVRARLSTLYQPVALVSSSDDYLPLAQRVAQFASLPDGRIFTPTGHHAWPAEDPAACNRLLERFLTDIHYY</sequence>
<protein>
    <submittedName>
        <fullName evidence="4">Alpha/beta fold family hydrolase</fullName>
    </submittedName>
</protein>
<evidence type="ECO:0000313" key="4">
    <source>
        <dbReference type="EMBL" id="ALP42203.1"/>
    </source>
</evidence>
<keyword evidence="2" id="KW-1133">Transmembrane helix</keyword>
<dbReference type="SUPFAM" id="SSF53474">
    <property type="entry name" value="alpha/beta-Hydrolases"/>
    <property type="match status" value="1"/>
</dbReference>
<dbReference type="InterPro" id="IPR000073">
    <property type="entry name" value="AB_hydrolase_1"/>
</dbReference>
<dbReference type="PANTHER" id="PTHR43798">
    <property type="entry name" value="MONOACYLGLYCEROL LIPASE"/>
    <property type="match status" value="1"/>
</dbReference>
<accession>A0A0S2SKH6</accession>
<dbReference type="EMBL" id="CP013067">
    <property type="protein sequence ID" value="ALP42203.1"/>
    <property type="molecule type" value="Genomic_DNA"/>
</dbReference>
<reference evidence="4 5" key="2">
    <citation type="journal article" date="2016" name="Genome Announc.">
        <title>Complete Genome Sequence of the Highly Virulent Aeromonas schubertii Strain WL1483, Isolated from Diseased Snakehead Fish (Channa argus) in China.</title>
        <authorList>
            <person name="Liu L."/>
            <person name="Li N."/>
            <person name="Zhang D."/>
            <person name="Fu X."/>
            <person name="Shi C."/>
            <person name="Lin Q."/>
            <person name="Hao G."/>
        </authorList>
    </citation>
    <scope>NUCLEOTIDE SEQUENCE [LARGE SCALE GENOMIC DNA]</scope>
    <source>
        <strain evidence="4 5">WL1483</strain>
    </source>
</reference>